<proteinExistence type="inferred from homology"/>
<dbReference type="AlphaFoldDB" id="A0A0R1EN36"/>
<dbReference type="PANTHER" id="PTHR30283">
    <property type="entry name" value="PEROXIDE STRESS RESPONSE PROTEIN YAAA"/>
    <property type="match status" value="1"/>
</dbReference>
<dbReference type="GeneID" id="45549135"/>
<name>A0A0R1EN36_LACZE</name>
<sequence length="247" mass="28405">MKFIIAPAKKMVIAQDDFPVQSQPQFRDQAAALLKRMQQLSQTEMQALWQTSDRLTQEAYQQLQTSDVTRQQSPAIFSYVGIQYQYMAPDLLDDAGLAYIQQHLRILSGLYGILRPFDGIVPYRLEMQTRLVMPPYHHLYDFWGGRLYQALAAIPGPVINLASDEYAKTIRPYLQPNDTFIDVRFAHLVNGKLKTRATYAKIARGEMVRYAAMHQVSTVAELTRFDSPTYRFDPERSTETELVFVAK</sequence>
<comment type="caution">
    <text evidence="2">The sequence shown here is derived from an EMBL/GenBank/DDBJ whole genome shotgun (WGS) entry which is preliminary data.</text>
</comment>
<dbReference type="NCBIfam" id="NF002543">
    <property type="entry name" value="PRK02101.1-4"/>
    <property type="match status" value="1"/>
</dbReference>
<dbReference type="GO" id="GO:0033194">
    <property type="term" value="P:response to hydroperoxide"/>
    <property type="evidence" value="ECO:0007669"/>
    <property type="project" value="TreeGrafter"/>
</dbReference>
<evidence type="ECO:0000256" key="1">
    <source>
        <dbReference type="HAMAP-Rule" id="MF_00652"/>
    </source>
</evidence>
<evidence type="ECO:0000313" key="2">
    <source>
        <dbReference type="EMBL" id="KRK10334.1"/>
    </source>
</evidence>
<evidence type="ECO:0000313" key="3">
    <source>
        <dbReference type="Proteomes" id="UP000051984"/>
    </source>
</evidence>
<dbReference type="PANTHER" id="PTHR30283:SF4">
    <property type="entry name" value="PEROXIDE STRESS RESISTANCE PROTEIN YAAA"/>
    <property type="match status" value="1"/>
</dbReference>
<dbReference type="Pfam" id="PF03883">
    <property type="entry name" value="H2O2_YaaD"/>
    <property type="match status" value="1"/>
</dbReference>
<dbReference type="Proteomes" id="UP000051984">
    <property type="component" value="Unassembled WGS sequence"/>
</dbReference>
<dbReference type="RefSeq" id="WP_010491660.1">
    <property type="nucleotide sequence ID" value="NZ_AZCT01000023.1"/>
</dbReference>
<dbReference type="eggNOG" id="COG3022">
    <property type="taxonomic scope" value="Bacteria"/>
</dbReference>
<dbReference type="GO" id="GO:0005829">
    <property type="term" value="C:cytosol"/>
    <property type="evidence" value="ECO:0007669"/>
    <property type="project" value="TreeGrafter"/>
</dbReference>
<gene>
    <name evidence="2" type="ORF">FD51_GL001866</name>
</gene>
<dbReference type="InterPro" id="IPR005583">
    <property type="entry name" value="YaaA"/>
</dbReference>
<reference evidence="2 3" key="1">
    <citation type="journal article" date="2015" name="Genome Announc.">
        <title>Expanding the biotechnology potential of lactobacilli through comparative genomics of 213 strains and associated genera.</title>
        <authorList>
            <person name="Sun Z."/>
            <person name="Harris H.M."/>
            <person name="McCann A."/>
            <person name="Guo C."/>
            <person name="Argimon S."/>
            <person name="Zhang W."/>
            <person name="Yang X."/>
            <person name="Jeffery I.B."/>
            <person name="Cooney J.C."/>
            <person name="Kagawa T.F."/>
            <person name="Liu W."/>
            <person name="Song Y."/>
            <person name="Salvetti E."/>
            <person name="Wrobel A."/>
            <person name="Rasinkangas P."/>
            <person name="Parkhill J."/>
            <person name="Rea M.C."/>
            <person name="O'Sullivan O."/>
            <person name="Ritari J."/>
            <person name="Douillard F.P."/>
            <person name="Paul Ross R."/>
            <person name="Yang R."/>
            <person name="Briner A.E."/>
            <person name="Felis G.E."/>
            <person name="de Vos W.M."/>
            <person name="Barrangou R."/>
            <person name="Klaenhammer T.R."/>
            <person name="Caufield P.W."/>
            <person name="Cui Y."/>
            <person name="Zhang H."/>
            <person name="O'Toole P.W."/>
        </authorList>
    </citation>
    <scope>NUCLEOTIDE SEQUENCE [LARGE SCALE GENOMIC DNA]</scope>
    <source>
        <strain evidence="2 3">DSM 20178</strain>
    </source>
</reference>
<dbReference type="EMBL" id="AZCT01000023">
    <property type="protein sequence ID" value="KRK10334.1"/>
    <property type="molecule type" value="Genomic_DNA"/>
</dbReference>
<dbReference type="PATRIC" id="fig|1423816.3.peg.1936"/>
<organism evidence="2 3">
    <name type="scientific">Lacticaseibacillus zeae DSM 20178 = KCTC 3804</name>
    <dbReference type="NCBI Taxonomy" id="1423816"/>
    <lineage>
        <taxon>Bacteria</taxon>
        <taxon>Bacillati</taxon>
        <taxon>Bacillota</taxon>
        <taxon>Bacilli</taxon>
        <taxon>Lactobacillales</taxon>
        <taxon>Lactobacillaceae</taxon>
        <taxon>Lacticaseibacillus</taxon>
    </lineage>
</organism>
<accession>A0A0R1EN36</accession>
<protein>
    <recommendedName>
        <fullName evidence="1">UPF0246 protein FD51_GL001866</fullName>
    </recommendedName>
</protein>
<dbReference type="HAMAP" id="MF_00652">
    <property type="entry name" value="UPF0246"/>
    <property type="match status" value="1"/>
</dbReference>
<comment type="similarity">
    <text evidence="1">Belongs to the UPF0246 family.</text>
</comment>